<dbReference type="Gene3D" id="3.60.21.10">
    <property type="match status" value="1"/>
</dbReference>
<dbReference type="InterPro" id="IPR004843">
    <property type="entry name" value="Calcineurin-like_PHP"/>
</dbReference>
<reference evidence="3" key="1">
    <citation type="journal article" date="2015" name="PLoS Genet.">
        <title>Genome Sequence and Transcriptome Analyses of Chrysochromulina tobin: Metabolic Tools for Enhanced Algal Fitness in the Prominent Order Prymnesiales (Haptophyceae).</title>
        <authorList>
            <person name="Hovde B.T."/>
            <person name="Deodato C.R."/>
            <person name="Hunsperger H.M."/>
            <person name="Ryken S.A."/>
            <person name="Yost W."/>
            <person name="Jha R.K."/>
            <person name="Patterson J."/>
            <person name="Monnat R.J. Jr."/>
            <person name="Barlow S.B."/>
            <person name="Starkenburg S.R."/>
            <person name="Cattolico R.A."/>
        </authorList>
    </citation>
    <scope>NUCLEOTIDE SEQUENCE</scope>
    <source>
        <strain evidence="3">CCMP291</strain>
    </source>
</reference>
<dbReference type="Pfam" id="PF00149">
    <property type="entry name" value="Metallophos"/>
    <property type="match status" value="1"/>
</dbReference>
<organism evidence="2 3">
    <name type="scientific">Chrysochromulina tobinii</name>
    <dbReference type="NCBI Taxonomy" id="1460289"/>
    <lineage>
        <taxon>Eukaryota</taxon>
        <taxon>Haptista</taxon>
        <taxon>Haptophyta</taxon>
        <taxon>Prymnesiophyceae</taxon>
        <taxon>Prymnesiales</taxon>
        <taxon>Chrysochromulinaceae</taxon>
        <taxon>Chrysochromulina</taxon>
    </lineage>
</organism>
<dbReference type="SUPFAM" id="SSF56300">
    <property type="entry name" value="Metallo-dependent phosphatases"/>
    <property type="match status" value="1"/>
</dbReference>
<dbReference type="GO" id="GO:0016787">
    <property type="term" value="F:hydrolase activity"/>
    <property type="evidence" value="ECO:0007669"/>
    <property type="project" value="InterPro"/>
</dbReference>
<dbReference type="PANTHER" id="PTHR42254:SF1">
    <property type="entry name" value="CALCINEURIN-LIKE PHOSPHOESTERASE DOMAIN-CONTAINING PROTEIN"/>
    <property type="match status" value="1"/>
</dbReference>
<accession>A0A0M0JX28</accession>
<name>A0A0M0JX28_9EUKA</name>
<dbReference type="PANTHER" id="PTHR42254">
    <property type="entry name" value="METALLOPHOS DOMAIN-CONTAINING PROTEIN"/>
    <property type="match status" value="1"/>
</dbReference>
<dbReference type="AlphaFoldDB" id="A0A0M0JX28"/>
<dbReference type="InterPro" id="IPR029052">
    <property type="entry name" value="Metallo-depent_PP-like"/>
</dbReference>
<gene>
    <name evidence="2" type="ORF">Ctob_008659</name>
</gene>
<proteinExistence type="predicted"/>
<protein>
    <recommendedName>
        <fullName evidence="1">Calcineurin-like phosphoesterase domain-containing protein</fullName>
    </recommendedName>
</protein>
<dbReference type="OrthoDB" id="426586at2759"/>
<dbReference type="Proteomes" id="UP000037460">
    <property type="component" value="Unassembled WGS sequence"/>
</dbReference>
<evidence type="ECO:0000313" key="2">
    <source>
        <dbReference type="EMBL" id="KOO31109.1"/>
    </source>
</evidence>
<sequence>MPASRVMMSDRDDKDIVVDYVTDLEGNLEYFDRWVPQSNAVRYKPGTTELELTNERAYFIYGGDLIDRFDGSLRLARRIVDLKKQYPDRVFFLAGNRDLNKVRFTSELSDDDMRRPYASIPGPHWDPKAPTLAQYLERLAAERGVDAQSLDTKAERLRYYLTHTLGCPGGFELRRRELGLLAAASAKPGAPIEPITDEQVVDSMVDDIRPRAPAEARMGVLPARECMGVLREYLQLAQLVVILGNTMWVHGALDAITIGIVPEDGTRFCAPAVPQPFRTVEGGVAAWANEMNALMQRGLLDHAARPHWDEERTSRGGELLLALQNRCSLSGRCIVALAYADGGCITSKGAAPQREYVKQQMAESAVHDSLLYEDWTSDPRDVTVAQWLLAGGIRRVCVGHKPSGDSPAICSASYTGVEIISADTTYADTTVMCRGQSLACVSIHGPSLDVNHARVYGTLVDGRRHDVTLPTLARAKPGAPPPRPKGGDLIVGRELEDGWWVKARFVPEDARQSGAEDGQLYLCCRGIGRKVEYRDDPCTNFPLD</sequence>
<evidence type="ECO:0000313" key="3">
    <source>
        <dbReference type="Proteomes" id="UP000037460"/>
    </source>
</evidence>
<dbReference type="EMBL" id="JWZX01002085">
    <property type="protein sequence ID" value="KOO31109.1"/>
    <property type="molecule type" value="Genomic_DNA"/>
</dbReference>
<comment type="caution">
    <text evidence="2">The sequence shown here is derived from an EMBL/GenBank/DDBJ whole genome shotgun (WGS) entry which is preliminary data.</text>
</comment>
<feature type="domain" description="Calcineurin-like phosphoesterase" evidence="1">
    <location>
        <begin position="21"/>
        <end position="126"/>
    </location>
</feature>
<keyword evidence="3" id="KW-1185">Reference proteome</keyword>
<evidence type="ECO:0000259" key="1">
    <source>
        <dbReference type="Pfam" id="PF00149"/>
    </source>
</evidence>